<dbReference type="GO" id="GO:0005743">
    <property type="term" value="C:mitochondrial inner membrane"/>
    <property type="evidence" value="ECO:0007669"/>
    <property type="project" value="UniProtKB-SubCell"/>
</dbReference>
<evidence type="ECO:0000313" key="13">
    <source>
        <dbReference type="EMBL" id="TPX32223.1"/>
    </source>
</evidence>
<keyword evidence="14" id="KW-1185">Reference proteome</keyword>
<comment type="similarity">
    <text evidence="3 11">Belongs to the protoporphyrinogen/coproporphyrinogen oxidase family. Protoporphyrinogen oxidase subfamily.</text>
</comment>
<evidence type="ECO:0000256" key="9">
    <source>
        <dbReference type="ARBA" id="ARBA00023244"/>
    </source>
</evidence>
<evidence type="ECO:0000256" key="3">
    <source>
        <dbReference type="ARBA" id="ARBA00010551"/>
    </source>
</evidence>
<evidence type="ECO:0000256" key="6">
    <source>
        <dbReference type="ARBA" id="ARBA00022827"/>
    </source>
</evidence>
<comment type="catalytic activity">
    <reaction evidence="10 11">
        <text>protoporphyrinogen IX + 3 O2 = protoporphyrin IX + 3 H2O2</text>
        <dbReference type="Rhea" id="RHEA:25576"/>
        <dbReference type="ChEBI" id="CHEBI:15379"/>
        <dbReference type="ChEBI" id="CHEBI:16240"/>
        <dbReference type="ChEBI" id="CHEBI:57306"/>
        <dbReference type="ChEBI" id="CHEBI:57307"/>
        <dbReference type="EC" id="1.3.3.4"/>
    </reaction>
</comment>
<dbReference type="Gene3D" id="3.50.50.60">
    <property type="entry name" value="FAD/NAD(P)-binding domain"/>
    <property type="match status" value="1"/>
</dbReference>
<dbReference type="SUPFAM" id="SSF51905">
    <property type="entry name" value="FAD/NAD(P)-binding domain"/>
    <property type="match status" value="1"/>
</dbReference>
<accession>A0A507C3X9</accession>
<dbReference type="STRING" id="1806994.A0A507C3X9"/>
<comment type="pathway">
    <text evidence="2 11">Porphyrin-containing compound metabolism; protoporphyrin-IX biosynthesis; protoporphyrin-IX from protoporphyrinogen-IX: step 1/1.</text>
</comment>
<evidence type="ECO:0000256" key="10">
    <source>
        <dbReference type="ARBA" id="ARBA00047554"/>
    </source>
</evidence>
<dbReference type="RefSeq" id="XP_031023473.1">
    <property type="nucleotide sequence ID" value="XM_031170586.1"/>
</dbReference>
<dbReference type="PANTHER" id="PTHR42923:SF3">
    <property type="entry name" value="PROTOPORPHYRINOGEN OXIDASE"/>
    <property type="match status" value="1"/>
</dbReference>
<dbReference type="GeneID" id="42005883"/>
<dbReference type="Pfam" id="PF01593">
    <property type="entry name" value="Amino_oxidase"/>
    <property type="match status" value="1"/>
</dbReference>
<comment type="cofactor">
    <cofactor evidence="11">
        <name>FAD</name>
        <dbReference type="ChEBI" id="CHEBI:57692"/>
    </cofactor>
    <text evidence="11">Binds 1 FAD per subunit.</text>
</comment>
<sequence length="485" mass="52879">MSNIVVLGGGISGLAATYYLSSLLPATTITLVEQSSRWGGWIESIKRPNPQTNTQILFERGPRTLRPSGLPGAITLDLVHKIGLERNILKVPKTSPAARNRFLYYKSQINALPHSLSSLITSNAPATKGIIASGISEPFRRKAHVHDETIHSFISRRFGNHVADTLISSVVQGIWAGDAKNLSVKSTFTSLWDAERKFGSVVLGMLLNKPPKVDLRELCGGDEDEMRFITDVQETCSVYSFKDGMQEIPDALVGVLSKRKNVEMKLGVGCQELRVKGDSIEVKLSDSTHKSASHIISSIPIPSLSRILPQSIPKTDLSAIPYVDVCVINLAYASPNILPIDGFGYLIPPSENESILGVVFDSCALPQQDQVPMTRVTVMMGGHAFKAKFGEVDDVSNERLLQVALEALSRHLGIKEEPIDVVVGVQRQCIPQYVLGHADRMGNIRKALDEWSGNRISFIGAADGGVGLNDCIKSARDTVMTKFKQ</sequence>
<evidence type="ECO:0000256" key="1">
    <source>
        <dbReference type="ARBA" id="ARBA00002600"/>
    </source>
</evidence>
<dbReference type="UniPathway" id="UPA00251">
    <property type="reaction ID" value="UER00324"/>
</dbReference>
<dbReference type="PANTHER" id="PTHR42923">
    <property type="entry name" value="PROTOPORPHYRINOGEN OXIDASE"/>
    <property type="match status" value="1"/>
</dbReference>
<dbReference type="EMBL" id="QEAO01000033">
    <property type="protein sequence ID" value="TPX32223.1"/>
    <property type="molecule type" value="Genomic_DNA"/>
</dbReference>
<evidence type="ECO:0000313" key="14">
    <source>
        <dbReference type="Proteomes" id="UP000319731"/>
    </source>
</evidence>
<reference evidence="13 14" key="1">
    <citation type="journal article" date="2019" name="Sci. Rep.">
        <title>Comparative genomics of chytrid fungi reveal insights into the obligate biotrophic and pathogenic lifestyle of Synchytrium endobioticum.</title>
        <authorList>
            <person name="van de Vossenberg B.T.L.H."/>
            <person name="Warris S."/>
            <person name="Nguyen H.D.T."/>
            <person name="van Gent-Pelzer M.P.E."/>
            <person name="Joly D.L."/>
            <person name="van de Geest H.C."/>
            <person name="Bonants P.J.M."/>
            <person name="Smith D.S."/>
            <person name="Levesque C.A."/>
            <person name="van der Lee T.A.J."/>
        </authorList>
    </citation>
    <scope>NUCLEOTIDE SEQUENCE [LARGE SCALE GENOMIC DNA]</scope>
    <source>
        <strain evidence="13 14">JEL517</strain>
    </source>
</reference>
<dbReference type="EC" id="1.3.3.4" evidence="4 11"/>
<dbReference type="NCBIfam" id="TIGR00562">
    <property type="entry name" value="proto_IX_ox"/>
    <property type="match status" value="1"/>
</dbReference>
<name>A0A507C3X9_9FUNG</name>
<protein>
    <recommendedName>
        <fullName evidence="4 11">Protoporphyrinogen oxidase</fullName>
        <ecNumber evidence="4 11">1.3.3.4</ecNumber>
    </recommendedName>
</protein>
<evidence type="ECO:0000256" key="2">
    <source>
        <dbReference type="ARBA" id="ARBA00005073"/>
    </source>
</evidence>
<keyword evidence="5 11" id="KW-0285">Flavoprotein</keyword>
<dbReference type="AlphaFoldDB" id="A0A507C3X9"/>
<gene>
    <name evidence="13" type="primary">HEM14</name>
    <name evidence="13" type="ORF">SmJEL517_g04658</name>
</gene>
<dbReference type="SUPFAM" id="SSF54373">
    <property type="entry name" value="FAD-linked reductases, C-terminal domain"/>
    <property type="match status" value="1"/>
</dbReference>
<dbReference type="GO" id="GO:0004729">
    <property type="term" value="F:oxygen-dependent protoporphyrinogen oxidase activity"/>
    <property type="evidence" value="ECO:0007669"/>
    <property type="project" value="UniProtKB-UniRule"/>
</dbReference>
<dbReference type="InterPro" id="IPR002937">
    <property type="entry name" value="Amino_oxidase"/>
</dbReference>
<evidence type="ECO:0000256" key="8">
    <source>
        <dbReference type="ARBA" id="ARBA00023133"/>
    </source>
</evidence>
<comment type="function">
    <text evidence="1 11">Catalyzes the 6-electron oxidation of protoporphyrinogen-IX to form protoporphyrin-IX.</text>
</comment>
<dbReference type="Proteomes" id="UP000319731">
    <property type="component" value="Unassembled WGS sequence"/>
</dbReference>
<evidence type="ECO:0000256" key="4">
    <source>
        <dbReference type="ARBA" id="ARBA00012867"/>
    </source>
</evidence>
<keyword evidence="7 11" id="KW-0560">Oxidoreductase</keyword>
<dbReference type="GO" id="GO:0006782">
    <property type="term" value="P:protoporphyrinogen IX biosynthetic process"/>
    <property type="evidence" value="ECO:0007669"/>
    <property type="project" value="UniProtKB-UniRule"/>
</dbReference>
<evidence type="ECO:0000259" key="12">
    <source>
        <dbReference type="Pfam" id="PF01593"/>
    </source>
</evidence>
<comment type="subcellular location">
    <subcellularLocation>
        <location evidence="11">Mitochondrion inner membrane</location>
    </subcellularLocation>
</comment>
<evidence type="ECO:0000256" key="7">
    <source>
        <dbReference type="ARBA" id="ARBA00023002"/>
    </source>
</evidence>
<feature type="domain" description="Amine oxidase" evidence="12">
    <location>
        <begin position="11"/>
        <end position="477"/>
    </location>
</feature>
<evidence type="ECO:0000256" key="11">
    <source>
        <dbReference type="RuleBase" id="RU367069"/>
    </source>
</evidence>
<keyword evidence="8 11" id="KW-0350">Heme biosynthesis</keyword>
<dbReference type="InterPro" id="IPR004572">
    <property type="entry name" value="Protoporphyrinogen_oxidase"/>
</dbReference>
<evidence type="ECO:0000256" key="5">
    <source>
        <dbReference type="ARBA" id="ARBA00022630"/>
    </source>
</evidence>
<keyword evidence="9 11" id="KW-0627">Porphyrin biosynthesis</keyword>
<dbReference type="OrthoDB" id="438553at2759"/>
<organism evidence="13 14">
    <name type="scientific">Synchytrium microbalum</name>
    <dbReference type="NCBI Taxonomy" id="1806994"/>
    <lineage>
        <taxon>Eukaryota</taxon>
        <taxon>Fungi</taxon>
        <taxon>Fungi incertae sedis</taxon>
        <taxon>Chytridiomycota</taxon>
        <taxon>Chytridiomycota incertae sedis</taxon>
        <taxon>Chytridiomycetes</taxon>
        <taxon>Synchytriales</taxon>
        <taxon>Synchytriaceae</taxon>
        <taxon>Synchytrium</taxon>
    </lineage>
</organism>
<comment type="caution">
    <text evidence="13">The sequence shown here is derived from an EMBL/GenBank/DDBJ whole genome shotgun (WGS) entry which is preliminary data.</text>
</comment>
<proteinExistence type="inferred from homology"/>
<dbReference type="InterPro" id="IPR050464">
    <property type="entry name" value="Zeta_carotene_desat/Oxidored"/>
</dbReference>
<keyword evidence="6 11" id="KW-0274">FAD</keyword>
<dbReference type="InterPro" id="IPR036188">
    <property type="entry name" value="FAD/NAD-bd_sf"/>
</dbReference>